<evidence type="ECO:0000313" key="3">
    <source>
        <dbReference type="Proteomes" id="UP000272942"/>
    </source>
</evidence>
<dbReference type="AlphaFoldDB" id="A0A183AIV7"/>
<dbReference type="WBParaSite" id="ECPE_0000690601-mRNA-1">
    <property type="protein sequence ID" value="ECPE_0000690601-mRNA-1"/>
    <property type="gene ID" value="ECPE_0000690601"/>
</dbReference>
<organism evidence="4">
    <name type="scientific">Echinostoma caproni</name>
    <dbReference type="NCBI Taxonomy" id="27848"/>
    <lineage>
        <taxon>Eukaryota</taxon>
        <taxon>Metazoa</taxon>
        <taxon>Spiralia</taxon>
        <taxon>Lophotrochozoa</taxon>
        <taxon>Platyhelminthes</taxon>
        <taxon>Trematoda</taxon>
        <taxon>Digenea</taxon>
        <taxon>Plagiorchiida</taxon>
        <taxon>Echinostomata</taxon>
        <taxon>Echinostomatoidea</taxon>
        <taxon>Echinostomatidae</taxon>
        <taxon>Echinostoma</taxon>
    </lineage>
</organism>
<dbReference type="EMBL" id="UZAN01043934">
    <property type="protein sequence ID" value="VDP79617.1"/>
    <property type="molecule type" value="Genomic_DNA"/>
</dbReference>
<accession>A0A183AIV7</accession>
<reference evidence="4" key="1">
    <citation type="submission" date="2016-06" db="UniProtKB">
        <authorList>
            <consortium name="WormBaseParasite"/>
        </authorList>
    </citation>
    <scope>IDENTIFICATION</scope>
</reference>
<keyword evidence="3" id="KW-1185">Reference proteome</keyword>
<evidence type="ECO:0000313" key="4">
    <source>
        <dbReference type="WBParaSite" id="ECPE_0000690601-mRNA-1"/>
    </source>
</evidence>
<feature type="compositionally biased region" description="Low complexity" evidence="1">
    <location>
        <begin position="139"/>
        <end position="156"/>
    </location>
</feature>
<proteinExistence type="predicted"/>
<reference evidence="2 3" key="2">
    <citation type="submission" date="2018-11" db="EMBL/GenBank/DDBJ databases">
        <authorList>
            <consortium name="Pathogen Informatics"/>
        </authorList>
    </citation>
    <scope>NUCLEOTIDE SEQUENCE [LARGE SCALE GENOMIC DNA]</scope>
    <source>
        <strain evidence="2 3">Egypt</strain>
    </source>
</reference>
<gene>
    <name evidence="2" type="ORF">ECPE_LOCUS6892</name>
</gene>
<evidence type="ECO:0000256" key="1">
    <source>
        <dbReference type="SAM" id="MobiDB-lite"/>
    </source>
</evidence>
<dbReference type="Proteomes" id="UP000272942">
    <property type="component" value="Unassembled WGS sequence"/>
</dbReference>
<feature type="region of interest" description="Disordered" evidence="1">
    <location>
        <begin position="138"/>
        <end position="186"/>
    </location>
</feature>
<evidence type="ECO:0000313" key="2">
    <source>
        <dbReference type="EMBL" id="VDP79617.1"/>
    </source>
</evidence>
<sequence>MAREAVPFVPMLHPKQLKELEQSPGMSRRASAHVIFPLPSVGQLRRHSCDTRREKGSREHLNETSPGNLVPRVEIQGSVESLSRRSSENVLTSSRRCFAGSASGSATGVTGSGLHSSGMLDGSESQLLTARVCEGPFISAPSSRPGSRRPSGSSVSNWTIDPMPIPNRETDNSGLNGRSRVRFTCT</sequence>
<name>A0A183AIV7_9TREM</name>
<protein>
    <submittedName>
        <fullName evidence="2 4">Uncharacterized protein</fullName>
    </submittedName>
</protein>
<dbReference type="OrthoDB" id="6285703at2759"/>